<feature type="region of interest" description="Disordered" evidence="1">
    <location>
        <begin position="1"/>
        <end position="25"/>
    </location>
</feature>
<sequence>MFQVIARRERMSTSESHLTGLTRGFGSHNTKLPCHSIDPQIDLQSTLLSHKAESVLARGST</sequence>
<proteinExistence type="predicted"/>
<keyword evidence="3" id="KW-1185">Reference proteome</keyword>
<name>A0A6H5J8B9_9HYME</name>
<feature type="compositionally biased region" description="Basic and acidic residues" evidence="1">
    <location>
        <begin position="1"/>
        <end position="12"/>
    </location>
</feature>
<accession>A0A6H5J8B9</accession>
<dbReference type="Proteomes" id="UP000479190">
    <property type="component" value="Unassembled WGS sequence"/>
</dbReference>
<reference evidence="2 3" key="1">
    <citation type="submission" date="2020-02" db="EMBL/GenBank/DDBJ databases">
        <authorList>
            <person name="Ferguson B K."/>
        </authorList>
    </citation>
    <scope>NUCLEOTIDE SEQUENCE [LARGE SCALE GENOMIC DNA]</scope>
</reference>
<dbReference type="AlphaFoldDB" id="A0A6H5J8B9"/>
<dbReference type="EMBL" id="CADCXV010001483">
    <property type="protein sequence ID" value="CAB0044790.1"/>
    <property type="molecule type" value="Genomic_DNA"/>
</dbReference>
<evidence type="ECO:0000313" key="3">
    <source>
        <dbReference type="Proteomes" id="UP000479190"/>
    </source>
</evidence>
<evidence type="ECO:0000256" key="1">
    <source>
        <dbReference type="SAM" id="MobiDB-lite"/>
    </source>
</evidence>
<gene>
    <name evidence="2" type="ORF">TBRA_LOCUS16378</name>
</gene>
<evidence type="ECO:0000313" key="2">
    <source>
        <dbReference type="EMBL" id="CAB0044790.1"/>
    </source>
</evidence>
<organism evidence="2 3">
    <name type="scientific">Trichogramma brassicae</name>
    <dbReference type="NCBI Taxonomy" id="86971"/>
    <lineage>
        <taxon>Eukaryota</taxon>
        <taxon>Metazoa</taxon>
        <taxon>Ecdysozoa</taxon>
        <taxon>Arthropoda</taxon>
        <taxon>Hexapoda</taxon>
        <taxon>Insecta</taxon>
        <taxon>Pterygota</taxon>
        <taxon>Neoptera</taxon>
        <taxon>Endopterygota</taxon>
        <taxon>Hymenoptera</taxon>
        <taxon>Apocrita</taxon>
        <taxon>Proctotrupomorpha</taxon>
        <taxon>Chalcidoidea</taxon>
        <taxon>Trichogrammatidae</taxon>
        <taxon>Trichogramma</taxon>
    </lineage>
</organism>
<protein>
    <submittedName>
        <fullName evidence="2">Uncharacterized protein</fullName>
    </submittedName>
</protein>